<dbReference type="AlphaFoldDB" id="A0A0F5JJX2"/>
<name>A0A0F5JJX2_9BACT</name>
<dbReference type="RefSeq" id="WP_046145410.1">
    <property type="nucleotide sequence ID" value="NZ_KQ033912.1"/>
</dbReference>
<comment type="caution">
    <text evidence="1">The sequence shown here is derived from an EMBL/GenBank/DDBJ whole genome shotgun (WGS) entry which is preliminary data.</text>
</comment>
<dbReference type="STRING" id="927665.HMPREF1535_00919"/>
<gene>
    <name evidence="1" type="ORF">HMPREF1535_00919</name>
</gene>
<evidence type="ECO:0000313" key="2">
    <source>
        <dbReference type="Proteomes" id="UP000033047"/>
    </source>
</evidence>
<dbReference type="Pfam" id="PF17170">
    <property type="entry name" value="DUF5128"/>
    <property type="match status" value="1"/>
</dbReference>
<reference evidence="1 2" key="1">
    <citation type="submission" date="2013-04" db="EMBL/GenBank/DDBJ databases">
        <title>The Genome Sequence of Parabacteroides goldsteinii DSM 19448.</title>
        <authorList>
            <consortium name="The Broad Institute Genomics Platform"/>
            <person name="Earl A."/>
            <person name="Ward D."/>
            <person name="Feldgarden M."/>
            <person name="Gevers D."/>
            <person name="Martens E."/>
            <person name="Sakamoto M."/>
            <person name="Benno Y."/>
            <person name="Song Y."/>
            <person name="Liu C."/>
            <person name="Lee J."/>
            <person name="Bolanos M."/>
            <person name="Vaisanen M.L."/>
            <person name="Finegold S.M."/>
            <person name="Walker B."/>
            <person name="Young S."/>
            <person name="Zeng Q."/>
            <person name="Gargeya S."/>
            <person name="Fitzgerald M."/>
            <person name="Haas B."/>
            <person name="Abouelleil A."/>
            <person name="Allen A.W."/>
            <person name="Alvarado L."/>
            <person name="Arachchi H.M."/>
            <person name="Berlin A.M."/>
            <person name="Chapman S.B."/>
            <person name="Gainer-Dewar J."/>
            <person name="Goldberg J."/>
            <person name="Griggs A."/>
            <person name="Gujja S."/>
            <person name="Hansen M."/>
            <person name="Howarth C."/>
            <person name="Imamovic A."/>
            <person name="Ireland A."/>
            <person name="Larimer J."/>
            <person name="McCowan C."/>
            <person name="Murphy C."/>
            <person name="Pearson M."/>
            <person name="Poon T.W."/>
            <person name="Priest M."/>
            <person name="Roberts A."/>
            <person name="Saif S."/>
            <person name="Shea T."/>
            <person name="Sisk P."/>
            <person name="Sykes S."/>
            <person name="Wortman J."/>
            <person name="Nusbaum C."/>
            <person name="Birren B."/>
        </authorList>
    </citation>
    <scope>NUCLEOTIDE SEQUENCE [LARGE SCALE GENOMIC DNA]</scope>
    <source>
        <strain evidence="1 2">DSM 19448</strain>
    </source>
</reference>
<evidence type="ECO:0008006" key="3">
    <source>
        <dbReference type="Google" id="ProtNLM"/>
    </source>
</evidence>
<dbReference type="EMBL" id="AQHV01000006">
    <property type="protein sequence ID" value="KKB58101.1"/>
    <property type="molecule type" value="Genomic_DNA"/>
</dbReference>
<evidence type="ECO:0000313" key="1">
    <source>
        <dbReference type="EMBL" id="KKB58101.1"/>
    </source>
</evidence>
<sequence length="400" mass="45691">MNKIILGMTLVSISFWSCHKSFQKLQEKIDNSVPIASMISHQKFVEVNIDLNKDCLPFDSLMTKVNYVKLETTGDNLVGGISQILFVDDKIIIVDAEKSKTITVYDGKGHFLYKIGTLVQGLMEYGSLDHVAFTPGKEMLVITDLKSGCLKYYSIGGIYVKSVKLPYWFSESEFLTDNLIAGFWSGGTVIPGENKNYKPLLVITDLFGNVSSSAFQSYYKKEYTSTILEPIRQFNDRVLYNNPNTDSIFLLTPNGIELAYHLNIKGAKPMILNEDITNDLLREQRRNNPFFNGDFIELKDGAIFHIFESGFPGYRFGIYSNAKQRTFCCDCFRYSPFFCFFDAPKARYGDNTVVVDTRSDIALAYKDELYKLGKKEEIDEFYKGLTEDSNPILFFYELKF</sequence>
<dbReference type="HOGENOM" id="CLU_056133_2_1_10"/>
<organism evidence="1 2">
    <name type="scientific">Parabacteroides goldsteinii DSM 19448 = WAL 12034</name>
    <dbReference type="NCBI Taxonomy" id="927665"/>
    <lineage>
        <taxon>Bacteria</taxon>
        <taxon>Pseudomonadati</taxon>
        <taxon>Bacteroidota</taxon>
        <taxon>Bacteroidia</taxon>
        <taxon>Bacteroidales</taxon>
        <taxon>Tannerellaceae</taxon>
        <taxon>Parabacteroides</taxon>
    </lineage>
</organism>
<accession>A0A0F5JJX2</accession>
<proteinExistence type="predicted"/>
<dbReference type="PATRIC" id="fig|927665.4.peg.941"/>
<dbReference type="Proteomes" id="UP000033047">
    <property type="component" value="Unassembled WGS sequence"/>
</dbReference>
<protein>
    <recommendedName>
        <fullName evidence="3">6-bladed beta-propeller</fullName>
    </recommendedName>
</protein>